<organism evidence="2 3">
    <name type="scientific">Pararhodospirillum photometricum DSM 122</name>
    <dbReference type="NCBI Taxonomy" id="1150469"/>
    <lineage>
        <taxon>Bacteria</taxon>
        <taxon>Pseudomonadati</taxon>
        <taxon>Pseudomonadota</taxon>
        <taxon>Alphaproteobacteria</taxon>
        <taxon>Rhodospirillales</taxon>
        <taxon>Rhodospirillaceae</taxon>
        <taxon>Pararhodospirillum</taxon>
    </lineage>
</organism>
<keyword evidence="3" id="KW-1185">Reference proteome</keyword>
<evidence type="ECO:0000313" key="3">
    <source>
        <dbReference type="Proteomes" id="UP000033220"/>
    </source>
</evidence>
<dbReference type="STRING" id="1150469.RSPPHO_00906"/>
<gene>
    <name evidence="2" type="ORF">RSPPHO_00906</name>
</gene>
<dbReference type="eggNOG" id="COG1399">
    <property type="taxonomic scope" value="Bacteria"/>
</dbReference>
<evidence type="ECO:0000256" key="1">
    <source>
        <dbReference type="SAM" id="MobiDB-lite"/>
    </source>
</evidence>
<dbReference type="AlphaFoldDB" id="H6SRK3"/>
<reference evidence="2 3" key="1">
    <citation type="submission" date="2012-02" db="EMBL/GenBank/DDBJ databases">
        <title>Shotgun genome sequence of Phaeospirillum photometricum DSM 122.</title>
        <authorList>
            <person name="Duquesne K."/>
            <person name="Sturgis J."/>
        </authorList>
    </citation>
    <scope>NUCLEOTIDE SEQUENCE [LARGE SCALE GENOMIC DNA]</scope>
    <source>
        <strain evidence="3">DSM122</strain>
    </source>
</reference>
<accession>H6SRK3</accession>
<sequence>MARRDLGGGRAGHLISGRLADPGPGGGHGGLYDPGGRGSGPAARGVFPGRYLGVWSGAGSFGRTGGGMTIVPEGGFSRVVEVRTVPPAGRALEITATPEECQAVARSLDLQAVHSLVGRLTLTPWQDDGVRVEGHLRAEVVQTCGLTLVPLDAVVDVDLTRTYSPDAEDPDAALANLDEIDLEALLTEEDPPDPLVDGRIDLGDVLAEELALGLDPFPRAPGAEYSALAFEEEPDPEPQGPNPFAVLERLRKK</sequence>
<dbReference type="Proteomes" id="UP000033220">
    <property type="component" value="Chromosome DSM 122"/>
</dbReference>
<feature type="compositionally biased region" description="Gly residues" evidence="1">
    <location>
        <begin position="23"/>
        <end position="37"/>
    </location>
</feature>
<dbReference type="Pfam" id="PF02620">
    <property type="entry name" value="YceD"/>
    <property type="match status" value="1"/>
</dbReference>
<dbReference type="InterPro" id="IPR003772">
    <property type="entry name" value="YceD"/>
</dbReference>
<protein>
    <submittedName>
        <fullName evidence="2">Conserved hypothetical cytosolic protein</fullName>
    </submittedName>
</protein>
<feature type="region of interest" description="Disordered" evidence="1">
    <location>
        <begin position="1"/>
        <end position="37"/>
    </location>
</feature>
<proteinExistence type="predicted"/>
<dbReference type="PATRIC" id="fig|1150469.3.peg.1041"/>
<evidence type="ECO:0000313" key="2">
    <source>
        <dbReference type="EMBL" id="CCG07532.1"/>
    </source>
</evidence>
<name>H6SRK3_PARPM</name>
<dbReference type="KEGG" id="rpm:RSPPHO_00906"/>
<dbReference type="EMBL" id="HE663493">
    <property type="protein sequence ID" value="CCG07532.1"/>
    <property type="molecule type" value="Genomic_DNA"/>
</dbReference>
<dbReference type="HOGENOM" id="CLU_088841_0_0_5"/>